<sequence>MARKYRHLLPALAATLILGYGPAQAQSVNAGDREASSSQPFAVETLANFNTPWAMAFLPDGRLLITEKPGAIYLVSQSGEKTEVGNVPAVLASGQNGLLDIAIAPDFGTSSRVYYSYVEPNEGGRLVLASATLAISDAGTTLADNAIVWRQTPAGGRGQPGGIIAFDPEGKHVFLSVGDRMEPASAQDAAQARGKVIRLNLDGTVPSDNPFAGQGDVQDMTWTTGHRNPYGLAFAEDGRLWLHEMGPQGGDEFNLIEKGSNYGWPVVSNGDEYSGAPIPDHDTHPEFAAPAVYWNPVIAPAGLAFYDGELFPDWKGSALIGGLRAQALVRVAFDAEGRPDEAERWAMGGRIRDIAVAPDGAVWLIEDAGNGRLMRLTPGD</sequence>
<keyword evidence="1" id="KW-0732">Signal</keyword>
<proteinExistence type="predicted"/>
<feature type="chain" id="PRO_5041326474" evidence="1">
    <location>
        <begin position="26"/>
        <end position="380"/>
    </location>
</feature>
<dbReference type="InterPro" id="IPR011041">
    <property type="entry name" value="Quinoprot_gluc/sorb_DH_b-prop"/>
</dbReference>
<evidence type="ECO:0000313" key="4">
    <source>
        <dbReference type="Proteomes" id="UP001156140"/>
    </source>
</evidence>
<dbReference type="InterPro" id="IPR011042">
    <property type="entry name" value="6-blade_b-propeller_TolB-like"/>
</dbReference>
<evidence type="ECO:0000259" key="2">
    <source>
        <dbReference type="Pfam" id="PF07995"/>
    </source>
</evidence>
<dbReference type="EMBL" id="JALAZD010000001">
    <property type="protein sequence ID" value="MCI0127247.1"/>
    <property type="molecule type" value="Genomic_DNA"/>
</dbReference>
<gene>
    <name evidence="3" type="ORF">ML536_10460</name>
</gene>
<keyword evidence="4" id="KW-1185">Reference proteome</keyword>
<dbReference type="RefSeq" id="WP_281735833.1">
    <property type="nucleotide sequence ID" value="NZ_JAKETQ010000001.1"/>
</dbReference>
<name>A0AA41QN58_9HYPH</name>
<comment type="caution">
    <text evidence="3">The sequence shown here is derived from an EMBL/GenBank/DDBJ whole genome shotgun (WGS) entry which is preliminary data.</text>
</comment>
<accession>A0AA41QN58</accession>
<dbReference type="PANTHER" id="PTHR19328:SF75">
    <property type="entry name" value="ALDOSE SUGAR DEHYDROGENASE YLII"/>
    <property type="match status" value="1"/>
</dbReference>
<evidence type="ECO:0000313" key="3">
    <source>
        <dbReference type="EMBL" id="MCI0127247.1"/>
    </source>
</evidence>
<dbReference type="SUPFAM" id="SSF50952">
    <property type="entry name" value="Soluble quinoprotein glucose dehydrogenase"/>
    <property type="match status" value="1"/>
</dbReference>
<dbReference type="Pfam" id="PF07995">
    <property type="entry name" value="GSDH"/>
    <property type="match status" value="1"/>
</dbReference>
<dbReference type="PANTHER" id="PTHR19328">
    <property type="entry name" value="HEDGEHOG-INTERACTING PROTEIN"/>
    <property type="match status" value="1"/>
</dbReference>
<evidence type="ECO:0000256" key="1">
    <source>
        <dbReference type="SAM" id="SignalP"/>
    </source>
</evidence>
<organism evidence="3 4">
    <name type="scientific">Paradevosia shaoguanensis</name>
    <dbReference type="NCBI Taxonomy" id="1335043"/>
    <lineage>
        <taxon>Bacteria</taxon>
        <taxon>Pseudomonadati</taxon>
        <taxon>Pseudomonadota</taxon>
        <taxon>Alphaproteobacteria</taxon>
        <taxon>Hyphomicrobiales</taxon>
        <taxon>Devosiaceae</taxon>
        <taxon>Paradevosia</taxon>
    </lineage>
</organism>
<dbReference type="Gene3D" id="2.120.10.30">
    <property type="entry name" value="TolB, C-terminal domain"/>
    <property type="match status" value="1"/>
</dbReference>
<feature type="domain" description="Glucose/Sorbosone dehydrogenase" evidence="2">
    <location>
        <begin position="49"/>
        <end position="375"/>
    </location>
</feature>
<dbReference type="Proteomes" id="UP001156140">
    <property type="component" value="Unassembled WGS sequence"/>
</dbReference>
<protein>
    <submittedName>
        <fullName evidence="3">PQQ-dependent sugar dehydrogenase</fullName>
    </submittedName>
</protein>
<feature type="signal peptide" evidence="1">
    <location>
        <begin position="1"/>
        <end position="25"/>
    </location>
</feature>
<dbReference type="InterPro" id="IPR012938">
    <property type="entry name" value="Glc/Sorbosone_DH"/>
</dbReference>
<reference evidence="3" key="1">
    <citation type="submission" date="2022-03" db="EMBL/GenBank/DDBJ databases">
        <title>The complete genome sequence of a Methyloterrigena soli.</title>
        <authorList>
            <person name="Zi Z."/>
        </authorList>
    </citation>
    <scope>NUCLEOTIDE SEQUENCE</scope>
    <source>
        <strain evidence="3">M48</strain>
    </source>
</reference>
<dbReference type="AlphaFoldDB" id="A0AA41QN58"/>